<dbReference type="InterPro" id="IPR036386">
    <property type="entry name" value="HscB_C_sf"/>
</dbReference>
<reference evidence="4 5" key="1">
    <citation type="journal article" date="2017" name="Mol. Biol. Evol.">
        <title>The 4-celled Tetrabaena socialis nuclear genome reveals the essential components for genetic control of cell number at the origin of multicellularity in the volvocine lineage.</title>
        <authorList>
            <person name="Featherston J."/>
            <person name="Arakaki Y."/>
            <person name="Hanschen E.R."/>
            <person name="Ferris P.J."/>
            <person name="Michod R.E."/>
            <person name="Olson B.J.S.C."/>
            <person name="Nozaki H."/>
            <person name="Durand P.M."/>
        </authorList>
    </citation>
    <scope>NUCLEOTIDE SEQUENCE [LARGE SCALE GENOMIC DNA]</scope>
    <source>
        <strain evidence="4 5">NIES-571</strain>
    </source>
</reference>
<evidence type="ECO:0000313" key="4">
    <source>
        <dbReference type="EMBL" id="PNH09450.1"/>
    </source>
</evidence>
<dbReference type="InterPro" id="IPR009073">
    <property type="entry name" value="HscB_oligo_C"/>
</dbReference>
<dbReference type="PANTHER" id="PTHR14021">
    <property type="entry name" value="IRON-SULFUR CLUSTER CO-CHAPERONE PROTEIN HSCB"/>
    <property type="match status" value="1"/>
</dbReference>
<dbReference type="Pfam" id="PF07743">
    <property type="entry name" value="HSCB_C"/>
    <property type="match status" value="1"/>
</dbReference>
<keyword evidence="2" id="KW-0143">Chaperone</keyword>
<dbReference type="AlphaFoldDB" id="A0A2J8AAA4"/>
<keyword evidence="5" id="KW-1185">Reference proteome</keyword>
<dbReference type="Proteomes" id="UP000236333">
    <property type="component" value="Unassembled WGS sequence"/>
</dbReference>
<dbReference type="EMBL" id="PGGS01000090">
    <property type="protein sequence ID" value="PNH09450.1"/>
    <property type="molecule type" value="Genomic_DNA"/>
</dbReference>
<dbReference type="SUPFAM" id="SSF47144">
    <property type="entry name" value="HSC20 (HSCB), C-terminal oligomerisation domain"/>
    <property type="match status" value="1"/>
</dbReference>
<name>A0A2J8AAA4_9CHLO</name>
<dbReference type="GO" id="GO:0044571">
    <property type="term" value="P:[2Fe-2S] cluster assembly"/>
    <property type="evidence" value="ECO:0007669"/>
    <property type="project" value="InterPro"/>
</dbReference>
<accession>A0A2J8AAA4</accession>
<protein>
    <recommendedName>
        <fullName evidence="3">Co-chaperone HscB C-terminal oligomerisation domain-containing protein</fullName>
    </recommendedName>
</protein>
<evidence type="ECO:0000256" key="2">
    <source>
        <dbReference type="ARBA" id="ARBA00023186"/>
    </source>
</evidence>
<comment type="caution">
    <text evidence="4">The sequence shown here is derived from an EMBL/GenBank/DDBJ whole genome shotgun (WGS) entry which is preliminary data.</text>
</comment>
<dbReference type="GO" id="GO:0051087">
    <property type="term" value="F:protein-folding chaperone binding"/>
    <property type="evidence" value="ECO:0007669"/>
    <property type="project" value="InterPro"/>
</dbReference>
<evidence type="ECO:0000313" key="5">
    <source>
        <dbReference type="Proteomes" id="UP000236333"/>
    </source>
</evidence>
<dbReference type="InterPro" id="IPR004640">
    <property type="entry name" value="HscB"/>
</dbReference>
<dbReference type="PANTHER" id="PTHR14021:SF15">
    <property type="entry name" value="IRON-SULFUR CLUSTER CO-CHAPERONE PROTEIN HSCB"/>
    <property type="match status" value="1"/>
</dbReference>
<organism evidence="4 5">
    <name type="scientific">Tetrabaena socialis</name>
    <dbReference type="NCBI Taxonomy" id="47790"/>
    <lineage>
        <taxon>Eukaryota</taxon>
        <taxon>Viridiplantae</taxon>
        <taxon>Chlorophyta</taxon>
        <taxon>core chlorophytes</taxon>
        <taxon>Chlorophyceae</taxon>
        <taxon>CS clade</taxon>
        <taxon>Chlamydomonadales</taxon>
        <taxon>Tetrabaenaceae</taxon>
        <taxon>Tetrabaena</taxon>
    </lineage>
</organism>
<proteinExistence type="inferred from homology"/>
<comment type="similarity">
    <text evidence="1">Belongs to the HscB family.</text>
</comment>
<dbReference type="GO" id="GO:0001671">
    <property type="term" value="F:ATPase activator activity"/>
    <property type="evidence" value="ECO:0007669"/>
    <property type="project" value="InterPro"/>
</dbReference>
<gene>
    <name evidence="4" type="ORF">TSOC_003934</name>
</gene>
<sequence length="84" mass="9157">MCGGLSAWHCLRTVLEAREEVEATDDPAVLSALLAANRQQQEGVVAELSAAFRSGDLAAAVGWTHKLQYVARLEQEIVRKLPQL</sequence>
<dbReference type="Gene3D" id="1.20.1280.20">
    <property type="entry name" value="HscB, C-terminal domain"/>
    <property type="match status" value="1"/>
</dbReference>
<evidence type="ECO:0000256" key="1">
    <source>
        <dbReference type="ARBA" id="ARBA00010476"/>
    </source>
</evidence>
<feature type="domain" description="Co-chaperone HscB C-terminal oligomerisation" evidence="3">
    <location>
        <begin position="11"/>
        <end position="77"/>
    </location>
</feature>
<dbReference type="OrthoDB" id="448954at2759"/>
<evidence type="ECO:0000259" key="3">
    <source>
        <dbReference type="Pfam" id="PF07743"/>
    </source>
</evidence>
<dbReference type="GO" id="GO:0051259">
    <property type="term" value="P:protein complex oligomerization"/>
    <property type="evidence" value="ECO:0007669"/>
    <property type="project" value="InterPro"/>
</dbReference>